<sequence>MKLNTPPGGVAGKRRSRTAADDFEAIKIVIGPNEGIRSAEIDVAEIQHGQPVFLILHEFGPTAQRQTAGGRIGIAFATGRLHQ</sequence>
<dbReference type="AlphaFoldDB" id="A0A2R5F7I2"/>
<gene>
    <name evidence="1" type="ORF">NMK_1707</name>
</gene>
<organism evidence="1 2">
    <name type="scientific">Novimethylophilus kurashikiensis</name>
    <dbReference type="NCBI Taxonomy" id="1825523"/>
    <lineage>
        <taxon>Bacteria</taxon>
        <taxon>Pseudomonadati</taxon>
        <taxon>Pseudomonadota</taxon>
        <taxon>Betaproteobacteria</taxon>
        <taxon>Nitrosomonadales</taxon>
        <taxon>Methylophilaceae</taxon>
        <taxon>Novimethylophilus</taxon>
    </lineage>
</organism>
<keyword evidence="2" id="KW-1185">Reference proteome</keyword>
<dbReference type="EMBL" id="BDOQ01000006">
    <property type="protein sequence ID" value="GBG14147.1"/>
    <property type="molecule type" value="Genomic_DNA"/>
</dbReference>
<dbReference type="Proteomes" id="UP000245081">
    <property type="component" value="Unassembled WGS sequence"/>
</dbReference>
<comment type="caution">
    <text evidence="1">The sequence shown here is derived from an EMBL/GenBank/DDBJ whole genome shotgun (WGS) entry which is preliminary data.</text>
</comment>
<keyword evidence="1" id="KW-0489">Methyltransferase</keyword>
<accession>A0A2R5F7I2</accession>
<dbReference type="GO" id="GO:0032259">
    <property type="term" value="P:methylation"/>
    <property type="evidence" value="ECO:0007669"/>
    <property type="project" value="UniProtKB-KW"/>
</dbReference>
<protein>
    <submittedName>
        <fullName evidence="1">Ribosomal RNA small subunit methyltransferase E</fullName>
    </submittedName>
</protein>
<keyword evidence="1" id="KW-0808">Transferase</keyword>
<proteinExistence type="predicted"/>
<dbReference type="GO" id="GO:0008168">
    <property type="term" value="F:methyltransferase activity"/>
    <property type="evidence" value="ECO:0007669"/>
    <property type="project" value="UniProtKB-KW"/>
</dbReference>
<name>A0A2R5F7I2_9PROT</name>
<evidence type="ECO:0000313" key="1">
    <source>
        <dbReference type="EMBL" id="GBG14147.1"/>
    </source>
</evidence>
<reference evidence="1 2" key="1">
    <citation type="journal article" date="2018" name="Environ. Microbiol.">
        <title>Isolation and genomic characterization of Novimethylophilus kurashikiensis gen. nov. sp. nov., a new lanthanide-dependent methylotrophic species of Methylophilaceae.</title>
        <authorList>
            <person name="Lv H."/>
            <person name="Sahin N."/>
            <person name="Tani A."/>
        </authorList>
    </citation>
    <scope>NUCLEOTIDE SEQUENCE [LARGE SCALE GENOMIC DNA]</scope>
    <source>
        <strain evidence="1 2">La2-4</strain>
    </source>
</reference>
<evidence type="ECO:0000313" key="2">
    <source>
        <dbReference type="Proteomes" id="UP000245081"/>
    </source>
</evidence>